<dbReference type="Proteomes" id="UP000824890">
    <property type="component" value="Unassembled WGS sequence"/>
</dbReference>
<organism evidence="1 2">
    <name type="scientific">Brassica napus</name>
    <name type="common">Rape</name>
    <dbReference type="NCBI Taxonomy" id="3708"/>
    <lineage>
        <taxon>Eukaryota</taxon>
        <taxon>Viridiplantae</taxon>
        <taxon>Streptophyta</taxon>
        <taxon>Embryophyta</taxon>
        <taxon>Tracheophyta</taxon>
        <taxon>Spermatophyta</taxon>
        <taxon>Magnoliopsida</taxon>
        <taxon>eudicotyledons</taxon>
        <taxon>Gunneridae</taxon>
        <taxon>Pentapetalae</taxon>
        <taxon>rosids</taxon>
        <taxon>malvids</taxon>
        <taxon>Brassicales</taxon>
        <taxon>Brassicaceae</taxon>
        <taxon>Brassiceae</taxon>
        <taxon>Brassica</taxon>
    </lineage>
</organism>
<comment type="caution">
    <text evidence="1">The sequence shown here is derived from an EMBL/GenBank/DDBJ whole genome shotgun (WGS) entry which is preliminary data.</text>
</comment>
<evidence type="ECO:0000313" key="1">
    <source>
        <dbReference type="EMBL" id="KAH0896992.1"/>
    </source>
</evidence>
<protein>
    <submittedName>
        <fullName evidence="1">Uncharacterized protein</fullName>
    </submittedName>
</protein>
<evidence type="ECO:0000313" key="2">
    <source>
        <dbReference type="Proteomes" id="UP000824890"/>
    </source>
</evidence>
<proteinExistence type="predicted"/>
<gene>
    <name evidence="1" type="ORF">HID58_046560</name>
</gene>
<name>A0ABQ8AXJ1_BRANA</name>
<keyword evidence="2" id="KW-1185">Reference proteome</keyword>
<dbReference type="EMBL" id="JAGKQM010000012">
    <property type="protein sequence ID" value="KAH0896992.1"/>
    <property type="molecule type" value="Genomic_DNA"/>
</dbReference>
<reference evidence="1 2" key="1">
    <citation type="submission" date="2021-05" db="EMBL/GenBank/DDBJ databases">
        <title>Genome Assembly of Synthetic Allotetraploid Brassica napus Reveals Homoeologous Exchanges between Subgenomes.</title>
        <authorList>
            <person name="Davis J.T."/>
        </authorList>
    </citation>
    <scope>NUCLEOTIDE SEQUENCE [LARGE SCALE GENOMIC DNA]</scope>
    <source>
        <strain evidence="2">cv. Da-Ae</strain>
        <tissue evidence="1">Seedling</tissue>
    </source>
</reference>
<accession>A0ABQ8AXJ1</accession>
<sequence>MPLVCRKWTETEPLYHSRTTLHRFHQKLKTLKHDIRSLNRTSFGDLPIQTKQAFEDLCICQNQILANPCTTTFQAEADAARKWNHLARQEEQLYRQKSRIQWLELGDQNTHFYHNACRERAAKNNINILYTEEGEVLTNLSDIKREAISYFQRFMQSQPDNECNSRRHLGPWVTTEAITRQIDKAIRNRISSLKYTGQHKLEGLFRRWVEVYIRQ</sequence>